<keyword evidence="6 9" id="KW-1133">Transmembrane helix</keyword>
<keyword evidence="5 9" id="KW-0812">Transmembrane</keyword>
<evidence type="ECO:0000256" key="7">
    <source>
        <dbReference type="ARBA" id="ARBA00023136"/>
    </source>
</evidence>
<dbReference type="AlphaFoldDB" id="A0A1U7NFC1"/>
<evidence type="ECO:0000256" key="8">
    <source>
        <dbReference type="SAM" id="MobiDB-lite"/>
    </source>
</evidence>
<dbReference type="PANTHER" id="PTHR21716:SF53">
    <property type="entry name" value="PERMEASE PERM-RELATED"/>
    <property type="match status" value="1"/>
</dbReference>
<dbReference type="EMBL" id="MPJW01000146">
    <property type="protein sequence ID" value="OLU38905.1"/>
    <property type="molecule type" value="Genomic_DNA"/>
</dbReference>
<evidence type="ECO:0000256" key="1">
    <source>
        <dbReference type="ARBA" id="ARBA00004651"/>
    </source>
</evidence>
<dbReference type="Proteomes" id="UP000186341">
    <property type="component" value="Unassembled WGS sequence"/>
</dbReference>
<dbReference type="OrthoDB" id="9793390at2"/>
<proteinExistence type="inferred from homology"/>
<evidence type="ECO:0000256" key="5">
    <source>
        <dbReference type="ARBA" id="ARBA00022692"/>
    </source>
</evidence>
<feature type="transmembrane region" description="Helical" evidence="9">
    <location>
        <begin position="263"/>
        <end position="282"/>
    </location>
</feature>
<comment type="similarity">
    <text evidence="2">Belongs to the autoinducer-2 exporter (AI-2E) (TC 2.A.86) family.</text>
</comment>
<evidence type="ECO:0000313" key="11">
    <source>
        <dbReference type="Proteomes" id="UP000186341"/>
    </source>
</evidence>
<reference evidence="10 11" key="1">
    <citation type="submission" date="2016-11" db="EMBL/GenBank/DDBJ databases">
        <title>Description of two novel members of the family Erysipelotrichaceae: Ileibacterium lipovorans gen. nov., sp. nov. and Dubosiella newyorkensis, gen. nov., sp. nov.</title>
        <authorList>
            <person name="Cox L.M."/>
            <person name="Sohn J."/>
            <person name="Tyrrell K.L."/>
            <person name="Citron D.M."/>
            <person name="Lawson P.A."/>
            <person name="Patel N.B."/>
            <person name="Iizumi T."/>
            <person name="Perez-Perez G.I."/>
            <person name="Goldstein E.J."/>
            <person name="Blaser M.J."/>
        </authorList>
    </citation>
    <scope>NUCLEOTIDE SEQUENCE [LARGE SCALE GENOMIC DNA]</scope>
    <source>
        <strain evidence="10 11">NYU-BL-A3</strain>
    </source>
</reference>
<dbReference type="RefSeq" id="WP_075819855.1">
    <property type="nucleotide sequence ID" value="NZ_CAJUTZ010000093.1"/>
</dbReference>
<gene>
    <name evidence="10" type="ORF">BO222_07590</name>
</gene>
<accession>A0A1U7NFC1</accession>
<dbReference type="GO" id="GO:0055085">
    <property type="term" value="P:transmembrane transport"/>
    <property type="evidence" value="ECO:0007669"/>
    <property type="project" value="TreeGrafter"/>
</dbReference>
<feature type="transmembrane region" description="Helical" evidence="9">
    <location>
        <begin position="289"/>
        <end position="312"/>
    </location>
</feature>
<keyword evidence="3" id="KW-0813">Transport</keyword>
<dbReference type="InterPro" id="IPR002549">
    <property type="entry name" value="AI-2E-like"/>
</dbReference>
<feature type="transmembrane region" description="Helical" evidence="9">
    <location>
        <begin position="171"/>
        <end position="195"/>
    </location>
</feature>
<feature type="transmembrane region" description="Helical" evidence="9">
    <location>
        <begin position="240"/>
        <end position="257"/>
    </location>
</feature>
<feature type="transmembrane region" description="Helical" evidence="9">
    <location>
        <begin position="12"/>
        <end position="34"/>
    </location>
</feature>
<keyword evidence="11" id="KW-1185">Reference proteome</keyword>
<feature type="transmembrane region" description="Helical" evidence="9">
    <location>
        <begin position="332"/>
        <end position="360"/>
    </location>
</feature>
<evidence type="ECO:0000256" key="6">
    <source>
        <dbReference type="ARBA" id="ARBA00022989"/>
    </source>
</evidence>
<evidence type="ECO:0000256" key="2">
    <source>
        <dbReference type="ARBA" id="ARBA00009773"/>
    </source>
</evidence>
<dbReference type="PANTHER" id="PTHR21716">
    <property type="entry name" value="TRANSMEMBRANE PROTEIN"/>
    <property type="match status" value="1"/>
</dbReference>
<sequence>MNIFKQYKNLWMFGIIIVCAILFIVNFSEVVGWINMLFRAVQSLLMGAAFAFVLNLLMGPAEEWLEKRDSPFLKKHSRSLAIAFSIFAFLAIVTVLISLVVPNMVNAIKVLTSEVPRYVSELEAAIKHLIEKYPILDVIALDKLNIDWKQVFDSVARFVTKGFGTSMTGTIGMVTSVANTLVNAFIVIVFAIYVLTEKERFVNLYYFFTKLYMKEESAHKLTQNLRIINQSFKAFVRGELIEACILTTMCTVGMWILQLPYALMIGILVGVINMIPMIGAFIGGGIGAFIIFTISPVKCLIFLVFLCVIQQIESNVFFPRIIGNKVGLPGIYVMMTIVVGGSLFGVFGMVLGVPLMAAVYKILCNYFNEKAYLKNKEDPSLDLIQYEDDPGPSCKAPDHTSQKDGDFFDVMMNGLKAATQKAEGFFTDRPAKENKKKSAVQTKSSQNSNSSKKSEPADQTEAKDPLKNPGSEKKN</sequence>
<feature type="transmembrane region" description="Helical" evidence="9">
    <location>
        <begin position="40"/>
        <end position="59"/>
    </location>
</feature>
<name>A0A1U7NFC1_9FIRM</name>
<protein>
    <recommendedName>
        <fullName evidence="12">AI-2E family transporter</fullName>
    </recommendedName>
</protein>
<evidence type="ECO:0008006" key="12">
    <source>
        <dbReference type="Google" id="ProtNLM"/>
    </source>
</evidence>
<feature type="transmembrane region" description="Helical" evidence="9">
    <location>
        <begin position="80"/>
        <end position="101"/>
    </location>
</feature>
<feature type="region of interest" description="Disordered" evidence="8">
    <location>
        <begin position="423"/>
        <end position="475"/>
    </location>
</feature>
<dbReference type="Pfam" id="PF01594">
    <property type="entry name" value="AI-2E_transport"/>
    <property type="match status" value="1"/>
</dbReference>
<dbReference type="GO" id="GO:0005886">
    <property type="term" value="C:plasma membrane"/>
    <property type="evidence" value="ECO:0007669"/>
    <property type="project" value="UniProtKB-SubCell"/>
</dbReference>
<dbReference type="GeneID" id="82203044"/>
<evidence type="ECO:0000256" key="3">
    <source>
        <dbReference type="ARBA" id="ARBA00022448"/>
    </source>
</evidence>
<keyword evidence="4" id="KW-1003">Cell membrane</keyword>
<organism evidence="10 11">
    <name type="scientific">Ileibacterium valens</name>
    <dbReference type="NCBI Taxonomy" id="1862668"/>
    <lineage>
        <taxon>Bacteria</taxon>
        <taxon>Bacillati</taxon>
        <taxon>Bacillota</taxon>
        <taxon>Erysipelotrichia</taxon>
        <taxon>Erysipelotrichales</taxon>
        <taxon>Erysipelotrichaceae</taxon>
        <taxon>Ileibacterium</taxon>
    </lineage>
</organism>
<evidence type="ECO:0000256" key="4">
    <source>
        <dbReference type="ARBA" id="ARBA00022475"/>
    </source>
</evidence>
<feature type="compositionally biased region" description="Basic and acidic residues" evidence="8">
    <location>
        <begin position="452"/>
        <end position="475"/>
    </location>
</feature>
<comment type="caution">
    <text evidence="10">The sequence shown here is derived from an EMBL/GenBank/DDBJ whole genome shotgun (WGS) entry which is preliminary data.</text>
</comment>
<evidence type="ECO:0000256" key="9">
    <source>
        <dbReference type="SAM" id="Phobius"/>
    </source>
</evidence>
<keyword evidence="7 9" id="KW-0472">Membrane</keyword>
<evidence type="ECO:0000313" key="10">
    <source>
        <dbReference type="EMBL" id="OLU38905.1"/>
    </source>
</evidence>
<comment type="subcellular location">
    <subcellularLocation>
        <location evidence="1">Cell membrane</location>
        <topology evidence="1">Multi-pass membrane protein</topology>
    </subcellularLocation>
</comment>